<dbReference type="Pfam" id="PF13174">
    <property type="entry name" value="TPR_6"/>
    <property type="match status" value="2"/>
</dbReference>
<dbReference type="InterPro" id="IPR011990">
    <property type="entry name" value="TPR-like_helical_dom_sf"/>
</dbReference>
<feature type="repeat" description="TPR" evidence="2">
    <location>
        <begin position="65"/>
        <end position="98"/>
    </location>
</feature>
<dbReference type="PANTHER" id="PTHR12558:SF44">
    <property type="entry name" value="TETRATRICOPEPTIDE REPEAT-CONTAINING PROTEIN"/>
    <property type="match status" value="1"/>
</dbReference>
<dbReference type="GO" id="GO:0051301">
    <property type="term" value="P:cell division"/>
    <property type="evidence" value="ECO:0007669"/>
    <property type="project" value="TreeGrafter"/>
</dbReference>
<evidence type="ECO:0000313" key="4">
    <source>
        <dbReference type="EMBL" id="HGK63899.1"/>
    </source>
</evidence>
<dbReference type="PROSITE" id="PS50005">
    <property type="entry name" value="TPR"/>
    <property type="match status" value="3"/>
</dbReference>
<evidence type="ECO:0000259" key="3">
    <source>
        <dbReference type="Pfam" id="PF13525"/>
    </source>
</evidence>
<gene>
    <name evidence="4" type="ORF">ENU74_04850</name>
</gene>
<dbReference type="EMBL" id="DTDR01000121">
    <property type="protein sequence ID" value="HGK63899.1"/>
    <property type="molecule type" value="Genomic_DNA"/>
</dbReference>
<organism evidence="4">
    <name type="scientific">candidate division WOR-3 bacterium</name>
    <dbReference type="NCBI Taxonomy" id="2052148"/>
    <lineage>
        <taxon>Bacteria</taxon>
        <taxon>Bacteria division WOR-3</taxon>
    </lineage>
</organism>
<accession>A0A7V4E3B2</accession>
<keyword evidence="2" id="KW-0802">TPR repeat</keyword>
<name>A0A7V4E3B2_UNCW3</name>
<feature type="domain" description="Outer membrane lipoprotein BamD-like" evidence="3">
    <location>
        <begin position="29"/>
        <end position="115"/>
    </location>
</feature>
<dbReference type="SUPFAM" id="SSF48452">
    <property type="entry name" value="TPR-like"/>
    <property type="match status" value="2"/>
</dbReference>
<dbReference type="Gene3D" id="1.25.40.10">
    <property type="entry name" value="Tetratricopeptide repeat domain"/>
    <property type="match status" value="4"/>
</dbReference>
<evidence type="ECO:0000256" key="2">
    <source>
        <dbReference type="PROSITE-ProRule" id="PRU00339"/>
    </source>
</evidence>
<dbReference type="InterPro" id="IPR039565">
    <property type="entry name" value="BamD-like"/>
</dbReference>
<reference evidence="4" key="1">
    <citation type="journal article" date="2020" name="mSystems">
        <title>Genome- and Community-Level Interaction Insights into Carbon Utilization and Element Cycling Functions of Hydrothermarchaeota in Hydrothermal Sediment.</title>
        <authorList>
            <person name="Zhou Z."/>
            <person name="Liu Y."/>
            <person name="Xu W."/>
            <person name="Pan J."/>
            <person name="Luo Z.H."/>
            <person name="Li M."/>
        </authorList>
    </citation>
    <scope>NUCLEOTIDE SEQUENCE [LARGE SCALE GENOMIC DNA]</scope>
    <source>
        <strain evidence="4">SpSt-697</strain>
    </source>
</reference>
<dbReference type="Pfam" id="PF13525">
    <property type="entry name" value="YfiO"/>
    <property type="match status" value="1"/>
</dbReference>
<protein>
    <submittedName>
        <fullName evidence="4">Tetratricopeptide repeat protein</fullName>
    </submittedName>
</protein>
<sequence length="425" mass="50572">MIKKYSFSFLVLFNCAYFNLFYNANKYFQEGLKSTNIAEAQTKFQKAKEKSNLLLIKYPHSKWEGDALFIIGVSNYYLKEYRKALEQFQFFLSYFPNHKKKADVLYFQALTYLELKEYHKTMEILRSLTNLSPKYQPLAKYWIALIFYFQKDYQNFIDSMLYFVNQFKKHPLRKEALLKIAEVYKEQGKLKEAKDFYYQLKEIEPDEREQIKILLKMVDCLSASDKNKDTLHAYLKKLEGYMDKYSDLNNQINLAIGKIYLELENDKKAFNYLQKVKGREAQLAYYLIGENWEEKGNFDSALVYYDSSYQKDPSSELASIISWKKTLMAELLNMEKDTADLGYYHFKLGEVYLLSLNNPSLAVKEYEKVYQNYPKSKYALKAKFASAYLYYTEVDRKKGENLFYEIIYEVPDSEYAQKAKEILNL</sequence>
<keyword evidence="1" id="KW-0732">Signal</keyword>
<dbReference type="InterPro" id="IPR019734">
    <property type="entry name" value="TPR_rpt"/>
</dbReference>
<comment type="caution">
    <text evidence="4">The sequence shown here is derived from an EMBL/GenBank/DDBJ whole genome shotgun (WGS) entry which is preliminary data.</text>
</comment>
<dbReference type="PANTHER" id="PTHR12558">
    <property type="entry name" value="CELL DIVISION CYCLE 16,23,27"/>
    <property type="match status" value="1"/>
</dbReference>
<evidence type="ECO:0000256" key="1">
    <source>
        <dbReference type="ARBA" id="ARBA00022729"/>
    </source>
</evidence>
<dbReference type="AlphaFoldDB" id="A0A7V4E3B2"/>
<feature type="repeat" description="TPR" evidence="2">
    <location>
        <begin position="282"/>
        <end position="315"/>
    </location>
</feature>
<feature type="repeat" description="TPR" evidence="2">
    <location>
        <begin position="174"/>
        <end position="207"/>
    </location>
</feature>
<proteinExistence type="predicted"/>
<dbReference type="SMART" id="SM00028">
    <property type="entry name" value="TPR"/>
    <property type="match status" value="5"/>
</dbReference>